<dbReference type="Gene3D" id="2.60.40.3500">
    <property type="match status" value="1"/>
</dbReference>
<organism evidence="5 6">
    <name type="scientific">Parasphingorhabdus litoris</name>
    <dbReference type="NCBI Taxonomy" id="394733"/>
    <lineage>
        <taxon>Bacteria</taxon>
        <taxon>Pseudomonadati</taxon>
        <taxon>Pseudomonadota</taxon>
        <taxon>Alphaproteobacteria</taxon>
        <taxon>Sphingomonadales</taxon>
        <taxon>Sphingomonadaceae</taxon>
        <taxon>Parasphingorhabdus</taxon>
    </lineage>
</organism>
<comment type="caution">
    <text evidence="5">The sequence shown here is derived from an EMBL/GenBank/DDBJ whole genome shotgun (WGS) entry which is preliminary data.</text>
</comment>
<sequence length="414" mass="44203">MNFDWTDMAGALHKAAMAFAAILASTLLTLNPANAGSVSRIDANDRQITVSFDGLVESASAFSLLGPDRIAVDIKGGKAGRGGRAAGMVKAVRQGQYRPNTARIVFDLDSPAIITEGGFSADGKSLKLSLQTVGGDALNKGRKSFLPPVQFRAEPPKKSYSVKVPLGKPQDEVTLPKISGPDDKDRPLVVIDAGHGGHDPGAVSPHGGKYEKTVVLAIAKAVRDQLVASGRVRVALTRETDKYLVLEERYGIARRLGAELFISIHADAAGNQSANGATVYTLSEVASDREAAKLAARENRSNIINGVNLGESNQDVSSILIDLTQRETMNVSADFAKLLIREGQRMIKFRTNPHRFASLIVLKAPDTPSVLFETGYLTNKEDVALLSSKDGQSKVAIGIANAIEAHFARKLVQR</sequence>
<dbReference type="SUPFAM" id="SSF53187">
    <property type="entry name" value="Zn-dependent exopeptidases"/>
    <property type="match status" value="1"/>
</dbReference>
<dbReference type="RefSeq" id="WP_229956408.1">
    <property type="nucleotide sequence ID" value="NZ_BAAAEM010000002.1"/>
</dbReference>
<dbReference type="Pfam" id="PF11741">
    <property type="entry name" value="AMIN"/>
    <property type="match status" value="1"/>
</dbReference>
<dbReference type="PANTHER" id="PTHR30404">
    <property type="entry name" value="N-ACETYLMURAMOYL-L-ALANINE AMIDASE"/>
    <property type="match status" value="1"/>
</dbReference>
<dbReference type="EC" id="3.5.1.28" evidence="2"/>
<evidence type="ECO:0000259" key="4">
    <source>
        <dbReference type="SMART" id="SM00646"/>
    </source>
</evidence>
<evidence type="ECO:0000313" key="5">
    <source>
        <dbReference type="EMBL" id="GAA0471337.1"/>
    </source>
</evidence>
<evidence type="ECO:0000256" key="2">
    <source>
        <dbReference type="ARBA" id="ARBA00011901"/>
    </source>
</evidence>
<evidence type="ECO:0000313" key="6">
    <source>
        <dbReference type="Proteomes" id="UP001500713"/>
    </source>
</evidence>
<dbReference type="EMBL" id="BAAAEM010000002">
    <property type="protein sequence ID" value="GAA0471337.1"/>
    <property type="molecule type" value="Genomic_DNA"/>
</dbReference>
<dbReference type="Pfam" id="PF01520">
    <property type="entry name" value="Amidase_3"/>
    <property type="match status" value="1"/>
</dbReference>
<comment type="catalytic activity">
    <reaction evidence="1">
        <text>Hydrolyzes the link between N-acetylmuramoyl residues and L-amino acid residues in certain cell-wall glycopeptides.</text>
        <dbReference type="EC" id="3.5.1.28"/>
    </reaction>
</comment>
<gene>
    <name evidence="5" type="ORF">GCM10009096_10390</name>
</gene>
<dbReference type="PANTHER" id="PTHR30404:SF0">
    <property type="entry name" value="N-ACETYLMURAMOYL-L-ALANINE AMIDASE AMIC"/>
    <property type="match status" value="1"/>
</dbReference>
<proteinExistence type="predicted"/>
<evidence type="ECO:0000256" key="3">
    <source>
        <dbReference type="ARBA" id="ARBA00022801"/>
    </source>
</evidence>
<accession>A0ABN1AA15</accession>
<feature type="domain" description="MurNAc-LAA" evidence="4">
    <location>
        <begin position="250"/>
        <end position="404"/>
    </location>
</feature>
<dbReference type="Proteomes" id="UP001500713">
    <property type="component" value="Unassembled WGS sequence"/>
</dbReference>
<keyword evidence="6" id="KW-1185">Reference proteome</keyword>
<dbReference type="CDD" id="cd02696">
    <property type="entry name" value="MurNAc-LAA"/>
    <property type="match status" value="1"/>
</dbReference>
<name>A0ABN1AA15_9SPHN</name>
<dbReference type="InterPro" id="IPR021731">
    <property type="entry name" value="AMIN_dom"/>
</dbReference>
<dbReference type="InterPro" id="IPR050695">
    <property type="entry name" value="N-acetylmuramoyl_amidase_3"/>
</dbReference>
<evidence type="ECO:0000256" key="1">
    <source>
        <dbReference type="ARBA" id="ARBA00001561"/>
    </source>
</evidence>
<protein>
    <recommendedName>
        <fullName evidence="2">N-acetylmuramoyl-L-alanine amidase</fullName>
        <ecNumber evidence="2">3.5.1.28</ecNumber>
    </recommendedName>
</protein>
<dbReference type="Gene3D" id="3.40.630.40">
    <property type="entry name" value="Zn-dependent exopeptidases"/>
    <property type="match status" value="1"/>
</dbReference>
<reference evidence="5 6" key="1">
    <citation type="journal article" date="2019" name="Int. J. Syst. Evol. Microbiol.">
        <title>The Global Catalogue of Microorganisms (GCM) 10K type strain sequencing project: providing services to taxonomists for standard genome sequencing and annotation.</title>
        <authorList>
            <consortium name="The Broad Institute Genomics Platform"/>
            <consortium name="The Broad Institute Genome Sequencing Center for Infectious Disease"/>
            <person name="Wu L."/>
            <person name="Ma J."/>
        </authorList>
    </citation>
    <scope>NUCLEOTIDE SEQUENCE [LARGE SCALE GENOMIC DNA]</scope>
    <source>
        <strain evidence="5 6">JCM 14162</strain>
    </source>
</reference>
<keyword evidence="3" id="KW-0378">Hydrolase</keyword>
<dbReference type="InterPro" id="IPR002508">
    <property type="entry name" value="MurNAc-LAA_cat"/>
</dbReference>
<dbReference type="SMART" id="SM00646">
    <property type="entry name" value="Ami_3"/>
    <property type="match status" value="1"/>
</dbReference>